<feature type="region of interest" description="Disordered" evidence="1">
    <location>
        <begin position="43"/>
        <end position="69"/>
    </location>
</feature>
<dbReference type="Proteomes" id="UP000030853">
    <property type="component" value="Unassembled WGS sequence"/>
</dbReference>
<comment type="caution">
    <text evidence="2">The sequence shown here is derived from an EMBL/GenBank/DDBJ whole genome shotgun (WGS) entry which is preliminary data.</text>
</comment>
<sequence>MKNYDDLQRFKEKTHTLDIAFKDMSGQSQDADHSQWAIIRQLATDNEPELGSGQRIDLPQPQPIRGDEFAAPAQPAPLQAPIAAAGSTTRGSILDSLAATAPLESVPAAPLSGVSSLFPPAPAVKPAPSAIAQAPKATVVERQATTSLFPPPPPKPVAEPVAAPAPLVAAPAPIAAKPAPAPHTVVSAGPVATPAPSPTFAAPAQPAAAAPSRFGALFRSRPAEPANISKETLLKPLLEKIALCR</sequence>
<dbReference type="RefSeq" id="WP_039329149.1">
    <property type="nucleotide sequence ID" value="NZ_JTJJ01000026.1"/>
</dbReference>
<evidence type="ECO:0008006" key="4">
    <source>
        <dbReference type="Google" id="ProtNLM"/>
    </source>
</evidence>
<dbReference type="InterPro" id="IPR031484">
    <property type="entry name" value="CBP_BcsO"/>
</dbReference>
<protein>
    <recommendedName>
        <fullName evidence="4">Cellulose biosynthesis protein BcsO</fullName>
    </recommendedName>
</protein>
<name>A0A0B1RCV2_9GAMM</name>
<gene>
    <name evidence="2" type="ORF">QU24_05890</name>
</gene>
<dbReference type="EMBL" id="JTJJ01000026">
    <property type="protein sequence ID" value="KHJ68925.1"/>
    <property type="molecule type" value="Genomic_DNA"/>
</dbReference>
<accession>A0A0B1RCV2</accession>
<dbReference type="Pfam" id="PF17037">
    <property type="entry name" value="CBP_BcsO"/>
    <property type="match status" value="2"/>
</dbReference>
<evidence type="ECO:0000313" key="2">
    <source>
        <dbReference type="EMBL" id="KHJ68925.1"/>
    </source>
</evidence>
<proteinExistence type="predicted"/>
<organism evidence="2 3">
    <name type="scientific">Pantoea rodasii</name>
    <dbReference type="NCBI Taxonomy" id="1076549"/>
    <lineage>
        <taxon>Bacteria</taxon>
        <taxon>Pseudomonadati</taxon>
        <taxon>Pseudomonadota</taxon>
        <taxon>Gammaproteobacteria</taxon>
        <taxon>Enterobacterales</taxon>
        <taxon>Erwiniaceae</taxon>
        <taxon>Pantoea</taxon>
    </lineage>
</organism>
<dbReference type="AlphaFoldDB" id="A0A0B1RCV2"/>
<evidence type="ECO:0000256" key="1">
    <source>
        <dbReference type="SAM" id="MobiDB-lite"/>
    </source>
</evidence>
<reference evidence="2 3" key="1">
    <citation type="submission" date="2014-11" db="EMBL/GenBank/DDBJ databases">
        <title>Genome sequencing of Pantoea rodasii ND03.</title>
        <authorList>
            <person name="Muhamad Yunos N.Y."/>
            <person name="Chan K.-G."/>
        </authorList>
    </citation>
    <scope>NUCLEOTIDE SEQUENCE [LARGE SCALE GENOMIC DNA]</scope>
    <source>
        <strain evidence="2 3">ND03</strain>
    </source>
</reference>
<evidence type="ECO:0000313" key="3">
    <source>
        <dbReference type="Proteomes" id="UP000030853"/>
    </source>
</evidence>